<reference evidence="10 11" key="1">
    <citation type="submission" date="2023-04" db="EMBL/GenBank/DDBJ databases">
        <title>Funneling lignin-derived compounds into biodiesel using alkali-halophilic Citricoccus sp. P2.</title>
        <authorList>
            <person name="Luo C.-B."/>
        </authorList>
    </citation>
    <scope>NUCLEOTIDE SEQUENCE [LARGE SCALE GENOMIC DNA]</scope>
    <source>
        <strain evidence="10 11">P2</strain>
    </source>
</reference>
<organism evidence="10 11">
    <name type="scientific">Citricoccus muralis</name>
    <dbReference type="NCBI Taxonomy" id="169134"/>
    <lineage>
        <taxon>Bacteria</taxon>
        <taxon>Bacillati</taxon>
        <taxon>Actinomycetota</taxon>
        <taxon>Actinomycetes</taxon>
        <taxon>Micrococcales</taxon>
        <taxon>Micrococcaceae</taxon>
        <taxon>Citricoccus</taxon>
    </lineage>
</organism>
<keyword evidence="11" id="KW-1185">Reference proteome</keyword>
<dbReference type="SUPFAM" id="SSF52777">
    <property type="entry name" value="CoA-dependent acyltransferases"/>
    <property type="match status" value="1"/>
</dbReference>
<protein>
    <recommendedName>
        <fullName evidence="6">Dihydrolipoamide acetyltransferase component of pyruvate dehydrogenase complex</fullName>
        <ecNumber evidence="6">2.3.1.-</ecNumber>
    </recommendedName>
</protein>
<dbReference type="InterPro" id="IPR050743">
    <property type="entry name" value="2-oxoacid_DH_E2_comp"/>
</dbReference>
<dbReference type="PANTHER" id="PTHR43178:SF5">
    <property type="entry name" value="LIPOAMIDE ACYLTRANSFERASE COMPONENT OF BRANCHED-CHAIN ALPHA-KETO ACID DEHYDROGENASE COMPLEX, MITOCHONDRIAL"/>
    <property type="match status" value="1"/>
</dbReference>
<dbReference type="EMBL" id="CP121252">
    <property type="protein sequence ID" value="WFP16953.1"/>
    <property type="molecule type" value="Genomic_DNA"/>
</dbReference>
<dbReference type="Gene3D" id="3.30.559.10">
    <property type="entry name" value="Chloramphenicol acetyltransferase-like domain"/>
    <property type="match status" value="1"/>
</dbReference>
<dbReference type="SUPFAM" id="SSF51230">
    <property type="entry name" value="Single hybrid motif"/>
    <property type="match status" value="1"/>
</dbReference>
<feature type="domain" description="Peripheral subunit-binding (PSBD)" evidence="9">
    <location>
        <begin position="164"/>
        <end position="201"/>
    </location>
</feature>
<dbReference type="InterPro" id="IPR004167">
    <property type="entry name" value="PSBD"/>
</dbReference>
<dbReference type="EC" id="2.3.1.-" evidence="6"/>
<gene>
    <name evidence="10" type="ORF">P8192_02170</name>
</gene>
<name>A0ABY8H8H4_9MICC</name>
<evidence type="ECO:0000256" key="5">
    <source>
        <dbReference type="ARBA" id="ARBA00023315"/>
    </source>
</evidence>
<dbReference type="SUPFAM" id="SSF47005">
    <property type="entry name" value="Peripheral subunit-binding domain of 2-oxo acid dehydrogenase complex"/>
    <property type="match status" value="1"/>
</dbReference>
<sequence length="453" mass="47030">MTTTVFRLPDVGEGLTEADILAWTVHPGDEIGVNDIIVEIETAKSVVELPSPTAGRVQQLLVEAGQTVTVGTPIIEFRTDGGADEPAPESAGQTASDSEAQPGSESESESSGATLVGYGTRASTSRRARRRAQRGADAPPAPAPVTETTAEAAPESPAATGLALAKPPVRKLAKDHGVDLTLVPPTGPVGNVTREDVLAYLEASSARDSAGQGATTAVGASPLGETRQIPVKGVRKATAHAMVASAFTAPHVTEFLDVDVTATVELIRVWKSQGVFPEGVKVSPLTLLSRAVCWAVGRTPEINASWGEEFITVHGHVNLGIAVNTDRGLLVPNIKNAHALTVTELARELTELSETARAGKATPECQRGGTITITNVGVFGVDAGTPIINPGESAIVAMGQIKRRPWVVDDELAVRDVATLSVSADHRVVDGVAISQFLADLGGALEDPRALLL</sequence>
<feature type="compositionally biased region" description="Polar residues" evidence="7">
    <location>
        <begin position="91"/>
        <end position="103"/>
    </location>
</feature>
<dbReference type="InterPro" id="IPR000089">
    <property type="entry name" value="Biotin_lipoyl"/>
</dbReference>
<comment type="similarity">
    <text evidence="2 6">Belongs to the 2-oxoacid dehydrogenase family.</text>
</comment>
<dbReference type="Pfam" id="PF02817">
    <property type="entry name" value="E3_binding"/>
    <property type="match status" value="1"/>
</dbReference>
<evidence type="ECO:0000256" key="1">
    <source>
        <dbReference type="ARBA" id="ARBA00001938"/>
    </source>
</evidence>
<evidence type="ECO:0000259" key="8">
    <source>
        <dbReference type="PROSITE" id="PS50968"/>
    </source>
</evidence>
<keyword evidence="3 6" id="KW-0808">Transferase</keyword>
<accession>A0ABY8H8H4</accession>
<dbReference type="InterPro" id="IPR003016">
    <property type="entry name" value="2-oxoA_DH_lipoyl-BS"/>
</dbReference>
<comment type="cofactor">
    <cofactor evidence="1 6">
        <name>(R)-lipoate</name>
        <dbReference type="ChEBI" id="CHEBI:83088"/>
    </cofactor>
</comment>
<evidence type="ECO:0000313" key="10">
    <source>
        <dbReference type="EMBL" id="WFP16953.1"/>
    </source>
</evidence>
<feature type="compositionally biased region" description="Low complexity" evidence="7">
    <location>
        <begin position="144"/>
        <end position="160"/>
    </location>
</feature>
<keyword evidence="4 6" id="KW-0450">Lipoyl</keyword>
<evidence type="ECO:0000256" key="4">
    <source>
        <dbReference type="ARBA" id="ARBA00022823"/>
    </source>
</evidence>
<dbReference type="RefSeq" id="WP_278158137.1">
    <property type="nucleotide sequence ID" value="NZ_CP121252.1"/>
</dbReference>
<evidence type="ECO:0000256" key="7">
    <source>
        <dbReference type="SAM" id="MobiDB-lite"/>
    </source>
</evidence>
<dbReference type="Gene3D" id="4.10.320.10">
    <property type="entry name" value="E3-binding domain"/>
    <property type="match status" value="1"/>
</dbReference>
<dbReference type="InterPro" id="IPR001078">
    <property type="entry name" value="2-oxoacid_DH_actylTfrase"/>
</dbReference>
<feature type="domain" description="Lipoyl-binding" evidence="8">
    <location>
        <begin position="3"/>
        <end position="78"/>
    </location>
</feature>
<keyword evidence="5 6" id="KW-0012">Acyltransferase</keyword>
<dbReference type="CDD" id="cd06849">
    <property type="entry name" value="lipoyl_domain"/>
    <property type="match status" value="1"/>
</dbReference>
<dbReference type="InterPro" id="IPR036625">
    <property type="entry name" value="E3-bd_dom_sf"/>
</dbReference>
<dbReference type="Gene3D" id="2.40.50.100">
    <property type="match status" value="1"/>
</dbReference>
<evidence type="ECO:0000313" key="11">
    <source>
        <dbReference type="Proteomes" id="UP001219037"/>
    </source>
</evidence>
<feature type="region of interest" description="Disordered" evidence="7">
    <location>
        <begin position="77"/>
        <end position="167"/>
    </location>
</feature>
<dbReference type="InterPro" id="IPR023213">
    <property type="entry name" value="CAT-like_dom_sf"/>
</dbReference>
<feature type="compositionally biased region" description="Basic residues" evidence="7">
    <location>
        <begin position="124"/>
        <end position="133"/>
    </location>
</feature>
<dbReference type="Proteomes" id="UP001219037">
    <property type="component" value="Chromosome"/>
</dbReference>
<evidence type="ECO:0000256" key="6">
    <source>
        <dbReference type="RuleBase" id="RU003423"/>
    </source>
</evidence>
<dbReference type="PROSITE" id="PS00189">
    <property type="entry name" value="LIPOYL"/>
    <property type="match status" value="1"/>
</dbReference>
<evidence type="ECO:0000256" key="3">
    <source>
        <dbReference type="ARBA" id="ARBA00022679"/>
    </source>
</evidence>
<evidence type="ECO:0000256" key="2">
    <source>
        <dbReference type="ARBA" id="ARBA00007317"/>
    </source>
</evidence>
<evidence type="ECO:0000259" key="9">
    <source>
        <dbReference type="PROSITE" id="PS51826"/>
    </source>
</evidence>
<proteinExistence type="inferred from homology"/>
<dbReference type="InterPro" id="IPR011053">
    <property type="entry name" value="Single_hybrid_motif"/>
</dbReference>
<dbReference type="Pfam" id="PF00364">
    <property type="entry name" value="Biotin_lipoyl"/>
    <property type="match status" value="1"/>
</dbReference>
<dbReference type="GO" id="GO:0016746">
    <property type="term" value="F:acyltransferase activity"/>
    <property type="evidence" value="ECO:0007669"/>
    <property type="project" value="UniProtKB-KW"/>
</dbReference>
<dbReference type="PANTHER" id="PTHR43178">
    <property type="entry name" value="DIHYDROLIPOAMIDE ACETYLTRANSFERASE COMPONENT OF PYRUVATE DEHYDROGENASE COMPLEX"/>
    <property type="match status" value="1"/>
</dbReference>
<dbReference type="PROSITE" id="PS51826">
    <property type="entry name" value="PSBD"/>
    <property type="match status" value="1"/>
</dbReference>
<dbReference type="Pfam" id="PF00198">
    <property type="entry name" value="2-oxoacid_dh"/>
    <property type="match status" value="1"/>
</dbReference>
<dbReference type="PROSITE" id="PS50968">
    <property type="entry name" value="BIOTINYL_LIPOYL"/>
    <property type="match status" value="1"/>
</dbReference>